<dbReference type="GO" id="GO:0005829">
    <property type="term" value="C:cytosol"/>
    <property type="evidence" value="ECO:0007669"/>
    <property type="project" value="GOC"/>
</dbReference>
<dbReference type="VEuPathDB" id="TrichDB:TVAG_161280"/>
<evidence type="ECO:0000313" key="3">
    <source>
        <dbReference type="Proteomes" id="UP000001542"/>
    </source>
</evidence>
<dbReference type="SMART" id="SM00174">
    <property type="entry name" value="RHO"/>
    <property type="match status" value="1"/>
</dbReference>
<dbReference type="OrthoDB" id="63533at2759"/>
<dbReference type="PANTHER" id="PTHR47978">
    <property type="match status" value="1"/>
</dbReference>
<dbReference type="FunFam" id="3.40.50.300:FF:001204">
    <property type="entry name" value="Small GTP-binding protein, putative"/>
    <property type="match status" value="1"/>
</dbReference>
<dbReference type="RefSeq" id="XP_001324545.1">
    <property type="nucleotide sequence ID" value="XM_001324510.1"/>
</dbReference>
<dbReference type="GO" id="GO:0012505">
    <property type="term" value="C:endomembrane system"/>
    <property type="evidence" value="ECO:0000318"/>
    <property type="project" value="GO_Central"/>
</dbReference>
<dbReference type="GO" id="GO:0005525">
    <property type="term" value="F:GTP binding"/>
    <property type="evidence" value="ECO:0007669"/>
    <property type="project" value="InterPro"/>
</dbReference>
<dbReference type="Proteomes" id="UP000001542">
    <property type="component" value="Unassembled WGS sequence"/>
</dbReference>
<dbReference type="GO" id="GO:0006891">
    <property type="term" value="P:intra-Golgi vesicle-mediated transport"/>
    <property type="evidence" value="ECO:0000318"/>
    <property type="project" value="GO_Central"/>
</dbReference>
<dbReference type="EMBL" id="DS113304">
    <property type="protein sequence ID" value="EAY12322.1"/>
    <property type="molecule type" value="Genomic_DNA"/>
</dbReference>
<dbReference type="SUPFAM" id="SSF52540">
    <property type="entry name" value="P-loop containing nucleoside triphosphate hydrolases"/>
    <property type="match status" value="1"/>
</dbReference>
<dbReference type="GO" id="GO:0003924">
    <property type="term" value="F:GTPase activity"/>
    <property type="evidence" value="ECO:0000318"/>
    <property type="project" value="GO_Central"/>
</dbReference>
<dbReference type="PROSITE" id="PS51419">
    <property type="entry name" value="RAB"/>
    <property type="match status" value="1"/>
</dbReference>
<sequence length="191" mass="20894">MLTETQPIKVVLVGDTQVGKTSIVNAYARKTEKTVPTIGANSFSFAVKLNDSVVNLSVWDTAGQEEFKCLVPMYARGAQVAVVVFDLSNKDSFNSVNGWIESVVEDYAIPNIIVVGNKVDLESFCDYQNLVIEYKDKDIEFLQTSAVTGAGIDTLFYSIATKTLAATTAQSETTTFIPRPQLEETNNKPCC</sequence>
<dbReference type="GO" id="GO:0042147">
    <property type="term" value="P:retrograde transport, endosome to Golgi"/>
    <property type="evidence" value="ECO:0000318"/>
    <property type="project" value="GO_Central"/>
</dbReference>
<dbReference type="NCBIfam" id="TIGR00231">
    <property type="entry name" value="small_GTP"/>
    <property type="match status" value="1"/>
</dbReference>
<dbReference type="eggNOG" id="KOG0092">
    <property type="taxonomic scope" value="Eukaryota"/>
</dbReference>
<evidence type="ECO:0000313" key="2">
    <source>
        <dbReference type="EMBL" id="EAY12322.1"/>
    </source>
</evidence>
<reference evidence="2" key="1">
    <citation type="submission" date="2006-10" db="EMBL/GenBank/DDBJ databases">
        <authorList>
            <person name="Amadeo P."/>
            <person name="Zhao Q."/>
            <person name="Wortman J."/>
            <person name="Fraser-Liggett C."/>
            <person name="Carlton J."/>
        </authorList>
    </citation>
    <scope>NUCLEOTIDE SEQUENCE</scope>
    <source>
        <strain evidence="2">G3</strain>
    </source>
</reference>
<dbReference type="Gene3D" id="3.40.50.300">
    <property type="entry name" value="P-loop containing nucleotide triphosphate hydrolases"/>
    <property type="match status" value="1"/>
</dbReference>
<keyword evidence="1" id="KW-0547">Nucleotide-binding</keyword>
<dbReference type="GO" id="GO:0005794">
    <property type="term" value="C:Golgi apparatus"/>
    <property type="evidence" value="ECO:0000318"/>
    <property type="project" value="GO_Central"/>
</dbReference>
<accession>A2E4Y3</accession>
<organism evidence="2 3">
    <name type="scientific">Trichomonas vaginalis (strain ATCC PRA-98 / G3)</name>
    <dbReference type="NCBI Taxonomy" id="412133"/>
    <lineage>
        <taxon>Eukaryota</taxon>
        <taxon>Metamonada</taxon>
        <taxon>Parabasalia</taxon>
        <taxon>Trichomonadida</taxon>
        <taxon>Trichomonadidae</taxon>
        <taxon>Trichomonas</taxon>
    </lineage>
</organism>
<gene>
    <name evidence="2" type="ORF">TVAG_161280</name>
</gene>
<dbReference type="InterPro" id="IPR027417">
    <property type="entry name" value="P-loop_NTPase"/>
</dbReference>
<dbReference type="VEuPathDB" id="TrichDB:TVAGG3_0228600"/>
<dbReference type="GO" id="GO:0006890">
    <property type="term" value="P:retrograde vesicle-mediated transport, Golgi to endoplasmic reticulum"/>
    <property type="evidence" value="ECO:0000318"/>
    <property type="project" value="GO_Central"/>
</dbReference>
<dbReference type="PRINTS" id="PR00449">
    <property type="entry name" value="RASTRNSFRMNG"/>
</dbReference>
<keyword evidence="3" id="KW-1185">Reference proteome</keyword>
<reference evidence="2" key="2">
    <citation type="journal article" date="2007" name="Science">
        <title>Draft genome sequence of the sexually transmitted pathogen Trichomonas vaginalis.</title>
        <authorList>
            <person name="Carlton J.M."/>
            <person name="Hirt R.P."/>
            <person name="Silva J.C."/>
            <person name="Delcher A.L."/>
            <person name="Schatz M."/>
            <person name="Zhao Q."/>
            <person name="Wortman J.R."/>
            <person name="Bidwell S.L."/>
            <person name="Alsmark U.C.M."/>
            <person name="Besteiro S."/>
            <person name="Sicheritz-Ponten T."/>
            <person name="Noel C.J."/>
            <person name="Dacks J.B."/>
            <person name="Foster P.G."/>
            <person name="Simillion C."/>
            <person name="Van de Peer Y."/>
            <person name="Miranda-Saavedra D."/>
            <person name="Barton G.J."/>
            <person name="Westrop G.D."/>
            <person name="Mueller S."/>
            <person name="Dessi D."/>
            <person name="Fiori P.L."/>
            <person name="Ren Q."/>
            <person name="Paulsen I."/>
            <person name="Zhang H."/>
            <person name="Bastida-Corcuera F.D."/>
            <person name="Simoes-Barbosa A."/>
            <person name="Brown M.T."/>
            <person name="Hayes R.D."/>
            <person name="Mukherjee M."/>
            <person name="Okumura C.Y."/>
            <person name="Schneider R."/>
            <person name="Smith A.J."/>
            <person name="Vanacova S."/>
            <person name="Villalvazo M."/>
            <person name="Haas B.J."/>
            <person name="Pertea M."/>
            <person name="Feldblyum T.V."/>
            <person name="Utterback T.R."/>
            <person name="Shu C.L."/>
            <person name="Osoegawa K."/>
            <person name="de Jong P.J."/>
            <person name="Hrdy I."/>
            <person name="Horvathova L."/>
            <person name="Zubacova Z."/>
            <person name="Dolezal P."/>
            <person name="Malik S.B."/>
            <person name="Logsdon J.M. Jr."/>
            <person name="Henze K."/>
            <person name="Gupta A."/>
            <person name="Wang C.C."/>
            <person name="Dunne R.L."/>
            <person name="Upcroft J.A."/>
            <person name="Upcroft P."/>
            <person name="White O."/>
            <person name="Salzberg S.L."/>
            <person name="Tang P."/>
            <person name="Chiu C.-H."/>
            <person name="Lee Y.-S."/>
            <person name="Embley T.M."/>
            <person name="Coombs G.H."/>
            <person name="Mottram J.C."/>
            <person name="Tachezy J."/>
            <person name="Fraser-Liggett C.M."/>
            <person name="Johnson P.J."/>
        </authorList>
    </citation>
    <scope>NUCLEOTIDE SEQUENCE [LARGE SCALE GENOMIC DNA]</scope>
    <source>
        <strain evidence="2">G3</strain>
    </source>
</reference>
<dbReference type="SMR" id="A2E4Y3"/>
<evidence type="ECO:0000256" key="1">
    <source>
        <dbReference type="ARBA" id="ARBA00022741"/>
    </source>
</evidence>
<protein>
    <submittedName>
        <fullName evidence="2">Small GTP-binding protein, putative</fullName>
    </submittedName>
</protein>
<dbReference type="AlphaFoldDB" id="A2E4Y3"/>
<dbReference type="STRING" id="5722.A2E4Y3"/>
<dbReference type="SMART" id="SM00173">
    <property type="entry name" value="RAS"/>
    <property type="match status" value="1"/>
</dbReference>
<dbReference type="SMART" id="SM00176">
    <property type="entry name" value="RAN"/>
    <property type="match status" value="1"/>
</dbReference>
<dbReference type="Pfam" id="PF00071">
    <property type="entry name" value="Ras"/>
    <property type="match status" value="1"/>
</dbReference>
<dbReference type="CDD" id="cd00154">
    <property type="entry name" value="Rab"/>
    <property type="match status" value="1"/>
</dbReference>
<dbReference type="KEGG" id="tva:4770284"/>
<dbReference type="InterPro" id="IPR001806">
    <property type="entry name" value="Small_GTPase"/>
</dbReference>
<name>A2E4Y3_TRIV3</name>
<dbReference type="InParanoid" id="A2E4Y3"/>
<proteinExistence type="predicted"/>
<dbReference type="InterPro" id="IPR005225">
    <property type="entry name" value="Small_GTP-bd"/>
</dbReference>
<dbReference type="SMART" id="SM00175">
    <property type="entry name" value="RAB"/>
    <property type="match status" value="1"/>
</dbReference>
<dbReference type="GO" id="GO:0006886">
    <property type="term" value="P:intracellular protein transport"/>
    <property type="evidence" value="ECO:0000318"/>
    <property type="project" value="GO_Central"/>
</dbReference>